<reference evidence="6 7" key="1">
    <citation type="journal article" date="2011" name="BMC Genomics">
        <title>Genomic insights into an obligate epibiotic bacterial predator: Micavibrio aeruginosavorus ARL-13.</title>
        <authorList>
            <person name="Wang Z."/>
            <person name="Kadouri D."/>
            <person name="Wu M."/>
        </authorList>
    </citation>
    <scope>NUCLEOTIDE SEQUENCE [LARGE SCALE GENOMIC DNA]</scope>
    <source>
        <strain evidence="6 7">ARL-13</strain>
    </source>
</reference>
<dbReference type="NCBIfam" id="TIGR02173">
    <property type="entry name" value="cyt_kin_arch"/>
    <property type="match status" value="1"/>
</dbReference>
<keyword evidence="4 6" id="KW-0418">Kinase</keyword>
<dbReference type="eggNOG" id="COG1102">
    <property type="taxonomic scope" value="Bacteria"/>
</dbReference>
<dbReference type="RefSeq" id="WP_014101646.1">
    <property type="nucleotide sequence ID" value="NC_016026.1"/>
</dbReference>
<dbReference type="KEGG" id="mai:MICA_75"/>
<evidence type="ECO:0000313" key="7">
    <source>
        <dbReference type="Proteomes" id="UP000009286"/>
    </source>
</evidence>
<dbReference type="Proteomes" id="UP000009286">
    <property type="component" value="Chromosome"/>
</dbReference>
<protein>
    <submittedName>
        <fullName evidence="6">Putative cytidylate kinase</fullName>
    </submittedName>
</protein>
<dbReference type="AlphaFoldDB" id="G2KMN6"/>
<keyword evidence="2" id="KW-0808">Transferase</keyword>
<keyword evidence="5" id="KW-0067">ATP-binding</keyword>
<dbReference type="Gene3D" id="3.40.50.300">
    <property type="entry name" value="P-loop containing nucleotide triphosphate hydrolases"/>
    <property type="match status" value="1"/>
</dbReference>
<dbReference type="SUPFAM" id="SSF52540">
    <property type="entry name" value="P-loop containing nucleoside triphosphate hydrolases"/>
    <property type="match status" value="1"/>
</dbReference>
<dbReference type="InterPro" id="IPR027417">
    <property type="entry name" value="P-loop_NTPase"/>
</dbReference>
<dbReference type="EMBL" id="CP002382">
    <property type="protein sequence ID" value="AEP08423.1"/>
    <property type="molecule type" value="Genomic_DNA"/>
</dbReference>
<organism evidence="6 7">
    <name type="scientific">Micavibrio aeruginosavorus (strain ARL-13)</name>
    <dbReference type="NCBI Taxonomy" id="856793"/>
    <lineage>
        <taxon>Bacteria</taxon>
        <taxon>Pseudomonadati</taxon>
        <taxon>Bdellovibrionota</taxon>
        <taxon>Bdellovibrionia</taxon>
        <taxon>Bdellovibrionales</taxon>
        <taxon>Pseudobdellovibrionaceae</taxon>
        <taxon>Micavibrio</taxon>
    </lineage>
</organism>
<evidence type="ECO:0000256" key="4">
    <source>
        <dbReference type="ARBA" id="ARBA00022777"/>
    </source>
</evidence>
<dbReference type="InterPro" id="IPR011892">
    <property type="entry name" value="Cyt_kin_arch"/>
</dbReference>
<keyword evidence="7" id="KW-1185">Reference proteome</keyword>
<dbReference type="GO" id="GO:0016301">
    <property type="term" value="F:kinase activity"/>
    <property type="evidence" value="ECO:0007669"/>
    <property type="project" value="UniProtKB-KW"/>
</dbReference>
<evidence type="ECO:0000313" key="6">
    <source>
        <dbReference type="EMBL" id="AEP08423.1"/>
    </source>
</evidence>
<evidence type="ECO:0000256" key="1">
    <source>
        <dbReference type="ARBA" id="ARBA00022490"/>
    </source>
</evidence>
<proteinExistence type="predicted"/>
<evidence type="ECO:0000256" key="3">
    <source>
        <dbReference type="ARBA" id="ARBA00022741"/>
    </source>
</evidence>
<dbReference type="STRING" id="856793.MICA_75"/>
<gene>
    <name evidence="6" type="ordered locus">MICA_75</name>
</gene>
<dbReference type="GO" id="GO:0016776">
    <property type="term" value="F:phosphotransferase activity, phosphate group as acceptor"/>
    <property type="evidence" value="ECO:0007669"/>
    <property type="project" value="InterPro"/>
</dbReference>
<dbReference type="HOGENOM" id="CLU_079959_1_0_5"/>
<keyword evidence="1" id="KW-0963">Cytoplasm</keyword>
<dbReference type="OrthoDB" id="7210594at2"/>
<accession>G2KMN6</accession>
<dbReference type="GO" id="GO:0005524">
    <property type="term" value="F:ATP binding"/>
    <property type="evidence" value="ECO:0007669"/>
    <property type="project" value="UniProtKB-KW"/>
</dbReference>
<dbReference type="Pfam" id="PF13189">
    <property type="entry name" value="Cytidylate_kin2"/>
    <property type="match status" value="1"/>
</dbReference>
<evidence type="ECO:0000256" key="5">
    <source>
        <dbReference type="ARBA" id="ARBA00022840"/>
    </source>
</evidence>
<dbReference type="GO" id="GO:0006139">
    <property type="term" value="P:nucleobase-containing compound metabolic process"/>
    <property type="evidence" value="ECO:0007669"/>
    <property type="project" value="InterPro"/>
</dbReference>
<keyword evidence="3" id="KW-0547">Nucleotide-binding</keyword>
<name>G2KMN6_MICAA</name>
<sequence>MTTENLLRITITGDPGSGKTTFARTVSEKTGFPLITTGNIFRQLAAEKGVSVTELNEMAEKQAELDHLVDHYLVGLNDQPGDLVLDSRMAWHFVKNTLKVRLTVDLDVAVQRIFKDTAELRETFRDLDHAMEEVDRRRKSEILRYKTLYGVDIGDERNFDLVINTSHKAKEDITVEFDKTFAAYCAKMGRTITGF</sequence>
<evidence type="ECO:0000256" key="2">
    <source>
        <dbReference type="ARBA" id="ARBA00022679"/>
    </source>
</evidence>